<protein>
    <submittedName>
        <fullName evidence="1">Uncharacterized protein</fullName>
    </submittedName>
</protein>
<accession>A0A922I1G5</accession>
<dbReference type="EMBL" id="ASGP02000002">
    <property type="protein sequence ID" value="KAH9520504.1"/>
    <property type="molecule type" value="Genomic_DNA"/>
</dbReference>
<comment type="caution">
    <text evidence="1">The sequence shown here is derived from an EMBL/GenBank/DDBJ whole genome shotgun (WGS) entry which is preliminary data.</text>
</comment>
<reference evidence="1" key="1">
    <citation type="submission" date="2013-05" db="EMBL/GenBank/DDBJ databases">
        <authorList>
            <person name="Yim A.K.Y."/>
            <person name="Chan T.F."/>
            <person name="Ji K.M."/>
            <person name="Liu X.Y."/>
            <person name="Zhou J.W."/>
            <person name="Li R.Q."/>
            <person name="Yang K.Y."/>
            <person name="Li J."/>
            <person name="Li M."/>
            <person name="Law P.T.W."/>
            <person name="Wu Y.L."/>
            <person name="Cai Z.L."/>
            <person name="Qin H."/>
            <person name="Bao Y."/>
            <person name="Leung R.K.K."/>
            <person name="Ng P.K.S."/>
            <person name="Zou J."/>
            <person name="Zhong X.J."/>
            <person name="Ran P.X."/>
            <person name="Zhong N.S."/>
            <person name="Liu Z.G."/>
            <person name="Tsui S.K.W."/>
        </authorList>
    </citation>
    <scope>NUCLEOTIDE SEQUENCE</scope>
    <source>
        <strain evidence="1">Derf</strain>
        <tissue evidence="1">Whole organism</tissue>
    </source>
</reference>
<sequence length="94" mass="10790">MAELESVKLYSDSTFFFVEQDSRDKCKCQYMQIGTMLNGFKKSLGCRTSCTIANRTLRHSETTLVRAIHIDHRIANVLSGSYESLSNWCQVFEL</sequence>
<dbReference type="Proteomes" id="UP000790347">
    <property type="component" value="Unassembled WGS sequence"/>
</dbReference>
<keyword evidence="2" id="KW-1185">Reference proteome</keyword>
<dbReference type="AlphaFoldDB" id="A0A922I1G5"/>
<evidence type="ECO:0000313" key="2">
    <source>
        <dbReference type="Proteomes" id="UP000790347"/>
    </source>
</evidence>
<proteinExistence type="predicted"/>
<organism evidence="1 2">
    <name type="scientific">Dermatophagoides farinae</name>
    <name type="common">American house dust mite</name>
    <dbReference type="NCBI Taxonomy" id="6954"/>
    <lineage>
        <taxon>Eukaryota</taxon>
        <taxon>Metazoa</taxon>
        <taxon>Ecdysozoa</taxon>
        <taxon>Arthropoda</taxon>
        <taxon>Chelicerata</taxon>
        <taxon>Arachnida</taxon>
        <taxon>Acari</taxon>
        <taxon>Acariformes</taxon>
        <taxon>Sarcoptiformes</taxon>
        <taxon>Astigmata</taxon>
        <taxon>Psoroptidia</taxon>
        <taxon>Analgoidea</taxon>
        <taxon>Pyroglyphidae</taxon>
        <taxon>Dermatophagoidinae</taxon>
        <taxon>Dermatophagoides</taxon>
    </lineage>
</organism>
<name>A0A922I1G5_DERFA</name>
<evidence type="ECO:0000313" key="1">
    <source>
        <dbReference type="EMBL" id="KAH9520504.1"/>
    </source>
</evidence>
<reference evidence="1" key="2">
    <citation type="journal article" date="2022" name="Res Sq">
        <title>Comparative Genomics Reveals Insights into the Divergent Evolution of Astigmatic Mites and Household Pest Adaptations.</title>
        <authorList>
            <person name="Xiong Q."/>
            <person name="Wan A.T.-Y."/>
            <person name="Liu X.-Y."/>
            <person name="Fung C.S.-H."/>
            <person name="Xiao X."/>
            <person name="Malainual N."/>
            <person name="Hou J."/>
            <person name="Wang L."/>
            <person name="Wang M."/>
            <person name="Yang K."/>
            <person name="Cui Y."/>
            <person name="Leung E."/>
            <person name="Nong W."/>
            <person name="Shin S.-K."/>
            <person name="Au S."/>
            <person name="Jeong K.Y."/>
            <person name="Chew F.T."/>
            <person name="Hui J."/>
            <person name="Leung T.F."/>
            <person name="Tungtrongchitr A."/>
            <person name="Zhong N."/>
            <person name="Liu Z."/>
            <person name="Tsui S."/>
        </authorList>
    </citation>
    <scope>NUCLEOTIDE SEQUENCE</scope>
    <source>
        <strain evidence="1">Derf</strain>
        <tissue evidence="1">Whole organism</tissue>
    </source>
</reference>
<gene>
    <name evidence="1" type="ORF">DERF_004209</name>
</gene>